<keyword evidence="4 7" id="KW-0812">Transmembrane</keyword>
<keyword evidence="6 7" id="KW-0472">Membrane</keyword>
<keyword evidence="9" id="KW-1185">Reference proteome</keyword>
<dbReference type="Pfam" id="PF03208">
    <property type="entry name" value="PRA1"/>
    <property type="match status" value="1"/>
</dbReference>
<accession>A0A183IUZ8</accession>
<evidence type="ECO:0000313" key="9">
    <source>
        <dbReference type="Proteomes" id="UP000270296"/>
    </source>
</evidence>
<evidence type="ECO:0000256" key="6">
    <source>
        <dbReference type="ARBA" id="ARBA00023136"/>
    </source>
</evidence>
<comment type="similarity">
    <text evidence="3 7">Belongs to the PRA1 family.</text>
</comment>
<dbReference type="InterPro" id="IPR004895">
    <property type="entry name" value="Prenylated_rab_accept_PRA1"/>
</dbReference>
<feature type="transmembrane region" description="Helical" evidence="7">
    <location>
        <begin position="89"/>
        <end position="120"/>
    </location>
</feature>
<keyword evidence="5 7" id="KW-1133">Transmembrane helix</keyword>
<dbReference type="WBParaSite" id="SBAD_0000772401-mRNA-1">
    <property type="protein sequence ID" value="SBAD_0000772401-mRNA-1"/>
    <property type="gene ID" value="SBAD_0000772401"/>
</dbReference>
<gene>
    <name evidence="8" type="ORF">SBAD_LOCUS7445</name>
</gene>
<evidence type="ECO:0000256" key="5">
    <source>
        <dbReference type="ARBA" id="ARBA00022989"/>
    </source>
</evidence>
<reference evidence="10" key="1">
    <citation type="submission" date="2016-06" db="UniProtKB">
        <authorList>
            <consortium name="WormBaseParasite"/>
        </authorList>
    </citation>
    <scope>IDENTIFICATION</scope>
</reference>
<evidence type="ECO:0000256" key="1">
    <source>
        <dbReference type="ARBA" id="ARBA00004141"/>
    </source>
</evidence>
<dbReference type="PANTHER" id="PTHR19317:SF0">
    <property type="entry name" value="PRENYLATED RAB ACCEPTOR PROTEIN 1"/>
    <property type="match status" value="1"/>
</dbReference>
<evidence type="ECO:0000256" key="7">
    <source>
        <dbReference type="RuleBase" id="RU363107"/>
    </source>
</evidence>
<dbReference type="PANTHER" id="PTHR19317">
    <property type="entry name" value="PRENYLATED RAB ACCEPTOR 1-RELATED"/>
    <property type="match status" value="1"/>
</dbReference>
<evidence type="ECO:0000256" key="4">
    <source>
        <dbReference type="ARBA" id="ARBA00022692"/>
    </source>
</evidence>
<dbReference type="EMBL" id="UZAM01010626">
    <property type="protein sequence ID" value="VDP13110.1"/>
    <property type="molecule type" value="Genomic_DNA"/>
</dbReference>
<name>A0A183IUZ8_9BILA</name>
<proteinExistence type="inferred from homology"/>
<reference evidence="8 9" key="2">
    <citation type="submission" date="2018-11" db="EMBL/GenBank/DDBJ databases">
        <authorList>
            <consortium name="Pathogen Informatics"/>
        </authorList>
    </citation>
    <scope>NUCLEOTIDE SEQUENCE [LARGE SCALE GENOMIC DNA]</scope>
</reference>
<sequence length="171" mass="19615">MEETTVDLRGDIDSSAKEMLLPENGTKSKWSHFAFPATGRNLFQWIKTQRQKVRPAREFFKTDKFHIPTSVVVASKRLVTNLDYFQCNYLLVFVVLFIYCILTSPLLLLVLGSFGAALFYIKKRSTEKRLVIAGYVVDTFYQYIALSVLAFPLFYFAGAGSVIFWVIGKWV</sequence>
<feature type="transmembrane region" description="Helical" evidence="7">
    <location>
        <begin position="140"/>
        <end position="167"/>
    </location>
</feature>
<evidence type="ECO:0000256" key="3">
    <source>
        <dbReference type="ARBA" id="ARBA00006483"/>
    </source>
</evidence>
<dbReference type="OrthoDB" id="63113at2759"/>
<dbReference type="GO" id="GO:0008021">
    <property type="term" value="C:synaptic vesicle"/>
    <property type="evidence" value="ECO:0007669"/>
    <property type="project" value="UniProtKB-SubCell"/>
</dbReference>
<evidence type="ECO:0000313" key="8">
    <source>
        <dbReference type="EMBL" id="VDP13110.1"/>
    </source>
</evidence>
<evidence type="ECO:0000313" key="10">
    <source>
        <dbReference type="WBParaSite" id="SBAD_0000772401-mRNA-1"/>
    </source>
</evidence>
<dbReference type="AlphaFoldDB" id="A0A183IUZ8"/>
<comment type="subcellular location">
    <subcellularLocation>
        <location evidence="2">Cytoplasmic vesicle</location>
        <location evidence="2">Secretory vesicle</location>
        <location evidence="2">Synaptic vesicle</location>
    </subcellularLocation>
    <subcellularLocation>
        <location evidence="1 7">Membrane</location>
        <topology evidence="1 7">Multi-pass membrane protein</topology>
    </subcellularLocation>
</comment>
<dbReference type="GO" id="GO:0005794">
    <property type="term" value="C:Golgi apparatus"/>
    <property type="evidence" value="ECO:0007669"/>
    <property type="project" value="TreeGrafter"/>
</dbReference>
<protein>
    <recommendedName>
        <fullName evidence="7">PRA1 family protein</fullName>
    </recommendedName>
</protein>
<dbReference type="GO" id="GO:0016020">
    <property type="term" value="C:membrane"/>
    <property type="evidence" value="ECO:0007669"/>
    <property type="project" value="UniProtKB-SubCell"/>
</dbReference>
<evidence type="ECO:0000256" key="2">
    <source>
        <dbReference type="ARBA" id="ARBA00004234"/>
    </source>
</evidence>
<dbReference type="Proteomes" id="UP000270296">
    <property type="component" value="Unassembled WGS sequence"/>
</dbReference>
<organism evidence="10">
    <name type="scientific">Soboliphyme baturini</name>
    <dbReference type="NCBI Taxonomy" id="241478"/>
    <lineage>
        <taxon>Eukaryota</taxon>
        <taxon>Metazoa</taxon>
        <taxon>Ecdysozoa</taxon>
        <taxon>Nematoda</taxon>
        <taxon>Enoplea</taxon>
        <taxon>Dorylaimia</taxon>
        <taxon>Dioctophymatida</taxon>
        <taxon>Dioctophymatoidea</taxon>
        <taxon>Soboliphymatidae</taxon>
        <taxon>Soboliphyme</taxon>
    </lineage>
</organism>